<evidence type="ECO:0000256" key="3">
    <source>
        <dbReference type="ARBA" id="ARBA00022475"/>
    </source>
</evidence>
<dbReference type="PANTHER" id="PTHR32196:SF32">
    <property type="entry name" value="XYLOSE TRANSPORT SYSTEM PERMEASE PROTEIN XYLH"/>
    <property type="match status" value="1"/>
</dbReference>
<evidence type="ECO:0000256" key="7">
    <source>
        <dbReference type="ARBA" id="ARBA00022989"/>
    </source>
</evidence>
<feature type="transmembrane region" description="Helical" evidence="12">
    <location>
        <begin position="63"/>
        <end position="83"/>
    </location>
</feature>
<dbReference type="OrthoDB" id="6844941at2"/>
<evidence type="ECO:0000256" key="12">
    <source>
        <dbReference type="SAM" id="Phobius"/>
    </source>
</evidence>
<dbReference type="InterPro" id="IPR001851">
    <property type="entry name" value="ABC_transp_permease"/>
</dbReference>
<dbReference type="Proteomes" id="UP000331127">
    <property type="component" value="Unassembled WGS sequence"/>
</dbReference>
<evidence type="ECO:0000256" key="5">
    <source>
        <dbReference type="ARBA" id="ARBA00022597"/>
    </source>
</evidence>
<protein>
    <recommendedName>
        <fullName evidence="10">Xylose transport system permease protein XylH</fullName>
    </recommendedName>
</protein>
<comment type="function">
    <text evidence="9">Part of the binding-protein-dependent transport system for D-xylose. Probably responsible for the translocation of the substrate across the membrane.</text>
</comment>
<feature type="transmembrane region" description="Helical" evidence="12">
    <location>
        <begin position="34"/>
        <end position="56"/>
    </location>
</feature>
<keyword evidence="6 12" id="KW-0812">Transmembrane</keyword>
<feature type="transmembrane region" description="Helical" evidence="12">
    <location>
        <begin position="114"/>
        <end position="134"/>
    </location>
</feature>
<accession>A0A5M3WS87</accession>
<feature type="transmembrane region" description="Helical" evidence="12">
    <location>
        <begin position="140"/>
        <end position="160"/>
    </location>
</feature>
<feature type="transmembrane region" description="Helical" evidence="12">
    <location>
        <begin position="181"/>
        <end position="208"/>
    </location>
</feature>
<keyword evidence="3" id="KW-1003">Cell membrane</keyword>
<keyword evidence="4" id="KW-0997">Cell inner membrane</keyword>
<gene>
    <name evidence="13" type="ORF">Amac_053310</name>
</gene>
<comment type="subcellular location">
    <subcellularLocation>
        <location evidence="1">Cell membrane</location>
        <topology evidence="1">Multi-pass membrane protein</topology>
    </subcellularLocation>
</comment>
<proteinExistence type="predicted"/>
<feature type="transmembrane region" description="Helical" evidence="12">
    <location>
        <begin position="271"/>
        <end position="299"/>
    </location>
</feature>
<sequence length="353" mass="36215">MTVQSPDTAPVAAASTPGSSSERSLRDMTRRPEVGALIGTLGVFVFFAIFGGAEFLSSAGAASWLNVAAELGIIAVPVGLLMIAGELDLSVGSVLAASSMTLAIVSGHWGGPMILGILLALTIGVATGLVNGLIVTRTNVPSFVVTLATLAALAGLTLGLSRVITGTTSVGLKPDPTSKALFGTLISGQFEVAILWWIAVAGCVAWMLQETRYGNWIFAVGGDKESARATGIPTNKVKIALYVGSGFGAALVGVIQTILYNGAQVANGQSFVFNSIIAVVIGGVLLTGGYGSVIGVILGTLTFAIVNQGIYYTGWNSDWASLILGILLLVAVLMNNTFRRLALSSGPRSQRKA</sequence>
<evidence type="ECO:0000256" key="11">
    <source>
        <dbReference type="SAM" id="MobiDB-lite"/>
    </source>
</evidence>
<reference evidence="13 14" key="1">
    <citation type="submission" date="2019-10" db="EMBL/GenBank/DDBJ databases">
        <title>Whole genome shotgun sequence of Acrocarpospora macrocephala NBRC 16266.</title>
        <authorList>
            <person name="Ichikawa N."/>
            <person name="Kimura A."/>
            <person name="Kitahashi Y."/>
            <person name="Komaki H."/>
            <person name="Oguchi A."/>
        </authorList>
    </citation>
    <scope>NUCLEOTIDE SEQUENCE [LARGE SCALE GENOMIC DNA]</scope>
    <source>
        <strain evidence="13 14">NBRC 16266</strain>
    </source>
</reference>
<evidence type="ECO:0000256" key="1">
    <source>
        <dbReference type="ARBA" id="ARBA00004651"/>
    </source>
</evidence>
<dbReference type="EMBL" id="BLAE01000032">
    <property type="protein sequence ID" value="GES11734.1"/>
    <property type="molecule type" value="Genomic_DNA"/>
</dbReference>
<dbReference type="GO" id="GO:0022857">
    <property type="term" value="F:transmembrane transporter activity"/>
    <property type="evidence" value="ECO:0007669"/>
    <property type="project" value="InterPro"/>
</dbReference>
<keyword evidence="2" id="KW-0813">Transport</keyword>
<organism evidence="13 14">
    <name type="scientific">Acrocarpospora macrocephala</name>
    <dbReference type="NCBI Taxonomy" id="150177"/>
    <lineage>
        <taxon>Bacteria</taxon>
        <taxon>Bacillati</taxon>
        <taxon>Actinomycetota</taxon>
        <taxon>Actinomycetes</taxon>
        <taxon>Streptosporangiales</taxon>
        <taxon>Streptosporangiaceae</taxon>
        <taxon>Acrocarpospora</taxon>
    </lineage>
</organism>
<comment type="caution">
    <text evidence="13">The sequence shown here is derived from an EMBL/GenBank/DDBJ whole genome shotgun (WGS) entry which is preliminary data.</text>
</comment>
<evidence type="ECO:0000256" key="2">
    <source>
        <dbReference type="ARBA" id="ARBA00022448"/>
    </source>
</evidence>
<dbReference type="CDD" id="cd06579">
    <property type="entry name" value="TM_PBP1_transp_AraH_like"/>
    <property type="match status" value="1"/>
</dbReference>
<keyword evidence="7 12" id="KW-1133">Transmembrane helix</keyword>
<feature type="transmembrane region" description="Helical" evidence="12">
    <location>
        <begin position="239"/>
        <end position="259"/>
    </location>
</feature>
<name>A0A5M3WS87_9ACTN</name>
<evidence type="ECO:0000256" key="4">
    <source>
        <dbReference type="ARBA" id="ARBA00022519"/>
    </source>
</evidence>
<feature type="transmembrane region" description="Helical" evidence="12">
    <location>
        <begin position="319"/>
        <end position="338"/>
    </location>
</feature>
<dbReference type="AlphaFoldDB" id="A0A5M3WS87"/>
<keyword evidence="14" id="KW-1185">Reference proteome</keyword>
<dbReference type="Pfam" id="PF02653">
    <property type="entry name" value="BPD_transp_2"/>
    <property type="match status" value="1"/>
</dbReference>
<dbReference type="PANTHER" id="PTHR32196">
    <property type="entry name" value="ABC TRANSPORTER PERMEASE PROTEIN YPHD-RELATED-RELATED"/>
    <property type="match status" value="1"/>
</dbReference>
<feature type="region of interest" description="Disordered" evidence="11">
    <location>
        <begin position="1"/>
        <end position="26"/>
    </location>
</feature>
<dbReference type="GO" id="GO:0005886">
    <property type="term" value="C:plasma membrane"/>
    <property type="evidence" value="ECO:0007669"/>
    <property type="project" value="UniProtKB-SubCell"/>
</dbReference>
<keyword evidence="5" id="KW-0762">Sugar transport</keyword>
<evidence type="ECO:0000256" key="6">
    <source>
        <dbReference type="ARBA" id="ARBA00022692"/>
    </source>
</evidence>
<evidence type="ECO:0000256" key="10">
    <source>
        <dbReference type="ARBA" id="ARBA00035686"/>
    </source>
</evidence>
<evidence type="ECO:0000313" key="14">
    <source>
        <dbReference type="Proteomes" id="UP000331127"/>
    </source>
</evidence>
<keyword evidence="8 12" id="KW-0472">Membrane</keyword>
<evidence type="ECO:0000256" key="8">
    <source>
        <dbReference type="ARBA" id="ARBA00023136"/>
    </source>
</evidence>
<evidence type="ECO:0000256" key="9">
    <source>
        <dbReference type="ARBA" id="ARBA00035611"/>
    </source>
</evidence>
<evidence type="ECO:0000313" key="13">
    <source>
        <dbReference type="EMBL" id="GES11734.1"/>
    </source>
</evidence>